<dbReference type="EMBL" id="JXTB01000447">
    <property type="protein sequence ID" value="PON40058.1"/>
    <property type="molecule type" value="Genomic_DNA"/>
</dbReference>
<protein>
    <submittedName>
        <fullName evidence="2">Uncharacterized protein</fullName>
    </submittedName>
</protein>
<feature type="region of interest" description="Disordered" evidence="1">
    <location>
        <begin position="194"/>
        <end position="306"/>
    </location>
</feature>
<comment type="caution">
    <text evidence="2">The sequence shown here is derived from an EMBL/GenBank/DDBJ whole genome shotgun (WGS) entry which is preliminary data.</text>
</comment>
<feature type="compositionally biased region" description="Basic and acidic residues" evidence="1">
    <location>
        <begin position="242"/>
        <end position="256"/>
    </location>
</feature>
<keyword evidence="3" id="KW-1185">Reference proteome</keyword>
<gene>
    <name evidence="2" type="ORF">PanWU01x14_300010</name>
</gene>
<name>A0A2P5AU97_PARAD</name>
<sequence length="418" mass="44467">MNWFRRDEQSHITMVGRQITVSSQLAGPNDLVTPISHELEEAVKLVTKKCIKFRREEATAPKRVRGKFILCPKALSIRSWLRFNHVLPLTSSDVDPSANPSPVKVSTVVHRARSKIPAGRRLVVSSEDKARGQGVMTLRMGADDDLEDLFMSGGETPVVLSPEAVRLTTWETPAIKIVYGKGAHLSLLGEPATPTSFAPSSGLKVGAGSGATHSYGETAELSRRAPRLKSRLPSPPSVPMKRGREVDPSKEKESSTGKRGRTTPSSDSDDDGATLTLMRRRKFVRDGPSENVGQDKTEKLQPSGSPREVVAEAAEVAAVTVASSTEDAPPPTVVEGALVDALLSTAPTSAISGASKEATGVCLAGGEGVLAVGRVESRSSNADNAQGKSPAAEFELEVLSLENVELIAGRSITQVWLV</sequence>
<evidence type="ECO:0000313" key="2">
    <source>
        <dbReference type="EMBL" id="PON40058.1"/>
    </source>
</evidence>
<evidence type="ECO:0000256" key="1">
    <source>
        <dbReference type="SAM" id="MobiDB-lite"/>
    </source>
</evidence>
<organism evidence="2 3">
    <name type="scientific">Parasponia andersonii</name>
    <name type="common">Sponia andersonii</name>
    <dbReference type="NCBI Taxonomy" id="3476"/>
    <lineage>
        <taxon>Eukaryota</taxon>
        <taxon>Viridiplantae</taxon>
        <taxon>Streptophyta</taxon>
        <taxon>Embryophyta</taxon>
        <taxon>Tracheophyta</taxon>
        <taxon>Spermatophyta</taxon>
        <taxon>Magnoliopsida</taxon>
        <taxon>eudicotyledons</taxon>
        <taxon>Gunneridae</taxon>
        <taxon>Pentapetalae</taxon>
        <taxon>rosids</taxon>
        <taxon>fabids</taxon>
        <taxon>Rosales</taxon>
        <taxon>Cannabaceae</taxon>
        <taxon>Parasponia</taxon>
    </lineage>
</organism>
<proteinExistence type="predicted"/>
<reference evidence="3" key="1">
    <citation type="submission" date="2016-06" db="EMBL/GenBank/DDBJ databases">
        <title>Parallel loss of symbiosis genes in relatives of nitrogen-fixing non-legume Parasponia.</title>
        <authorList>
            <person name="Van Velzen R."/>
            <person name="Holmer R."/>
            <person name="Bu F."/>
            <person name="Rutten L."/>
            <person name="Van Zeijl A."/>
            <person name="Liu W."/>
            <person name="Santuari L."/>
            <person name="Cao Q."/>
            <person name="Sharma T."/>
            <person name="Shen D."/>
            <person name="Roswanjaya Y."/>
            <person name="Wardhani T."/>
            <person name="Kalhor M.S."/>
            <person name="Jansen J."/>
            <person name="Van den Hoogen J."/>
            <person name="Gungor B."/>
            <person name="Hartog M."/>
            <person name="Hontelez J."/>
            <person name="Verver J."/>
            <person name="Yang W.-C."/>
            <person name="Schijlen E."/>
            <person name="Repin R."/>
            <person name="Schilthuizen M."/>
            <person name="Schranz E."/>
            <person name="Heidstra R."/>
            <person name="Miyata K."/>
            <person name="Fedorova E."/>
            <person name="Kohlen W."/>
            <person name="Bisseling T."/>
            <person name="Smit S."/>
            <person name="Geurts R."/>
        </authorList>
    </citation>
    <scope>NUCLEOTIDE SEQUENCE [LARGE SCALE GENOMIC DNA]</scope>
    <source>
        <strain evidence="3">cv. WU1-14</strain>
    </source>
</reference>
<accession>A0A2P5AU97</accession>
<dbReference type="AlphaFoldDB" id="A0A2P5AU97"/>
<feature type="compositionally biased region" description="Basic and acidic residues" evidence="1">
    <location>
        <begin position="284"/>
        <end position="299"/>
    </location>
</feature>
<dbReference type="Proteomes" id="UP000237105">
    <property type="component" value="Unassembled WGS sequence"/>
</dbReference>
<evidence type="ECO:0000313" key="3">
    <source>
        <dbReference type="Proteomes" id="UP000237105"/>
    </source>
</evidence>